<organism evidence="1 2">
    <name type="scientific">Pneumocystis oryctolagi</name>
    <dbReference type="NCBI Taxonomy" id="42067"/>
    <lineage>
        <taxon>Eukaryota</taxon>
        <taxon>Fungi</taxon>
        <taxon>Dikarya</taxon>
        <taxon>Ascomycota</taxon>
        <taxon>Taphrinomycotina</taxon>
        <taxon>Pneumocystomycetes</taxon>
        <taxon>Pneumocystaceae</taxon>
        <taxon>Pneumocystis</taxon>
    </lineage>
</organism>
<protein>
    <submittedName>
        <fullName evidence="1">Uncharacterized protein</fullName>
    </submittedName>
</protein>
<keyword evidence="2" id="KW-1185">Reference proteome</keyword>
<proteinExistence type="predicted"/>
<dbReference type="EMBL" id="JABTEG010000007">
    <property type="protein sequence ID" value="KAG4304642.1"/>
    <property type="molecule type" value="Genomic_DNA"/>
</dbReference>
<evidence type="ECO:0000313" key="2">
    <source>
        <dbReference type="Proteomes" id="UP000768646"/>
    </source>
</evidence>
<accession>A0ACB7CC45</accession>
<gene>
    <name evidence="1" type="ORF">PORY_002035</name>
</gene>
<evidence type="ECO:0000313" key="1">
    <source>
        <dbReference type="EMBL" id="KAG4304642.1"/>
    </source>
</evidence>
<sequence length="802" mass="91509">MSKDNPSTVESLENIFRLIGLSDSKIQETLKNTKLSGILEQNIRKAGVLTSGCTKTQGSLLYILSTSGKRLGEYGKDYICRAIMSNKLQTALQVESAIHYALDSNDLFDPCLLDKASGVGVIVSQEDILSEVRKYINDNERTIRDSGAKKLSVILNALHQLPSLKWADRLTLKTCVENELSLRKLNDDKVGDTVEGETLVCFFSENKKKLIEYVPKTTKSIPNMFEEGFLARLHKPGGNKQLYPRLMEEHLKHTKGRVVTRFPPEPNGYLHIGHSKAIAINFGYAEYHGGYCYLRYDDTNPESEEDIFVKSIEETVRWLGFKPYAVTFSSDYFDELYRLAVLLIEKGKAYICHCSDAEIKYSRGGENHGPRIACKHRNRPISESLKGFEDMKNGLYKVSEAVLRMKQDLEDGNPQMWDLVAYRIVNAPHHRTGTKWRIYPTYDFTHCLVDSLENISHSLCTTEFTGSRRSYDWLCDALEVYRPQQSEYGRLMITGTVLSKRKILKLVSENIVKGWDDPRLYTLVALREVLSVPPGAILSFVNELGVTSAVINIQVSRFENSVRKFLENITPRLMMILDPITVIIENLPFDYYEELEIPYKTNDSTFGTHRVPFTSRIFIDRDDFRIEDSPNYYRLAPGKSVGLLRVPFPIRAVSYSIDSVSGLVSEVRAIYETQDGFEKPKTYIHWIAKTTKGDSPVYIDQVRIFKPLFKSENPSSDTGTKGFLENVDRNSECIMKGALIETGFEELKQKQLEKHGNIFENLEFESVRFQAMRIGYFCMDKDSTPEKIVLNQIVSLKEDKGK</sequence>
<dbReference type="Proteomes" id="UP000768646">
    <property type="component" value="Unassembled WGS sequence"/>
</dbReference>
<comment type="caution">
    <text evidence="1">The sequence shown here is derived from an EMBL/GenBank/DDBJ whole genome shotgun (WGS) entry which is preliminary data.</text>
</comment>
<name>A0ACB7CC45_9ASCO</name>
<reference evidence="1 2" key="1">
    <citation type="journal article" date="2021" name="Commun. Biol.">
        <title>Genomic insights into the host specific adaptation of the Pneumocystis genus.</title>
        <authorList>
            <person name="Cisse O.H."/>
            <person name="Ma L."/>
            <person name="Dekker J.P."/>
            <person name="Khil P.P."/>
            <person name="Youn J.-H."/>
            <person name="Brenchley J.M."/>
            <person name="Blair R."/>
            <person name="Pahar B."/>
            <person name="Chabe M."/>
            <person name="Van Rompay K.K.A."/>
            <person name="Keesler R."/>
            <person name="Sukura A."/>
            <person name="Hirsch V."/>
            <person name="Kutty G."/>
            <person name="Liu Y."/>
            <person name="Peng L."/>
            <person name="Chen J."/>
            <person name="Song J."/>
            <person name="Weissenbacher-Lang C."/>
            <person name="Xu J."/>
            <person name="Upham N.S."/>
            <person name="Stajich J.E."/>
            <person name="Cuomo C.A."/>
            <person name="Cushion M.T."/>
            <person name="Kovacs J.A."/>
        </authorList>
    </citation>
    <scope>NUCLEOTIDE SEQUENCE [LARGE SCALE GENOMIC DNA]</scope>
    <source>
        <strain evidence="1 2">RABM</strain>
    </source>
</reference>